<evidence type="ECO:0000256" key="5">
    <source>
        <dbReference type="ARBA" id="ARBA00011738"/>
    </source>
</evidence>
<evidence type="ECO:0000313" key="21">
    <source>
        <dbReference type="Proteomes" id="UP000580856"/>
    </source>
</evidence>
<evidence type="ECO:0000256" key="15">
    <source>
        <dbReference type="PIRSR" id="PIRSR605478-2"/>
    </source>
</evidence>
<keyword evidence="8 17" id="KW-0479">Metal-binding</keyword>
<feature type="binding site" evidence="17">
    <location>
        <position position="188"/>
    </location>
    <ligand>
        <name>Mg(2+)</name>
        <dbReference type="ChEBI" id="CHEBI:18420"/>
    </ligand>
</feature>
<organism evidence="20 21">
    <name type="scientific">Desulfobaculum xiamenense</name>
    <dbReference type="NCBI Taxonomy" id="995050"/>
    <lineage>
        <taxon>Bacteria</taxon>
        <taxon>Pseudomonadati</taxon>
        <taxon>Thermodesulfobacteriota</taxon>
        <taxon>Desulfovibrionia</taxon>
        <taxon>Desulfovibrionales</taxon>
        <taxon>Desulfovibrionaceae</taxon>
        <taxon>Desulfobaculum</taxon>
    </lineage>
</organism>
<dbReference type="InterPro" id="IPR005474">
    <property type="entry name" value="Transketolase_N"/>
</dbReference>
<dbReference type="InterPro" id="IPR020826">
    <property type="entry name" value="Transketolase_BS"/>
</dbReference>
<gene>
    <name evidence="20" type="ORF">GGQ74_000586</name>
</gene>
<comment type="catalytic activity">
    <reaction evidence="12">
        <text>D-sedoheptulose 7-phosphate + D-glyceraldehyde 3-phosphate = aldehydo-D-ribose 5-phosphate + D-xylulose 5-phosphate</text>
        <dbReference type="Rhea" id="RHEA:10508"/>
        <dbReference type="ChEBI" id="CHEBI:57483"/>
        <dbReference type="ChEBI" id="CHEBI:57737"/>
        <dbReference type="ChEBI" id="CHEBI:58273"/>
        <dbReference type="ChEBI" id="CHEBI:59776"/>
        <dbReference type="EC" id="2.2.1.1"/>
    </reaction>
</comment>
<dbReference type="CDD" id="cd02012">
    <property type="entry name" value="TPP_TK"/>
    <property type="match status" value="1"/>
</dbReference>
<feature type="site" description="Important for catalytic activity" evidence="18">
    <location>
        <position position="32"/>
    </location>
</feature>
<feature type="binding site" evidence="15">
    <location>
        <position position="517"/>
    </location>
    <ligand>
        <name>substrate</name>
    </ligand>
</feature>
<evidence type="ECO:0000256" key="3">
    <source>
        <dbReference type="ARBA" id="ARBA00001941"/>
    </source>
</evidence>
<evidence type="ECO:0000256" key="12">
    <source>
        <dbReference type="ARBA" id="ARBA00049473"/>
    </source>
</evidence>
<feature type="binding site" evidence="15">
    <location>
        <position position="352"/>
    </location>
    <ligand>
        <name>substrate</name>
    </ligand>
</feature>
<evidence type="ECO:0000256" key="9">
    <source>
        <dbReference type="ARBA" id="ARBA00022837"/>
    </source>
</evidence>
<comment type="cofactor">
    <cofactor evidence="16">
        <name>thiamine diphosphate</name>
        <dbReference type="ChEBI" id="CHEBI:58937"/>
    </cofactor>
    <text evidence="16">Binds 1 thiamine pyrophosphate per subunit. During the reaction, the substrate forms a covalent intermediate with the cofactor.</text>
</comment>
<feature type="binding site" evidence="15">
    <location>
        <position position="466"/>
    </location>
    <ligand>
        <name>substrate</name>
    </ligand>
</feature>
<dbReference type="GO" id="GO:0006098">
    <property type="term" value="P:pentose-phosphate shunt"/>
    <property type="evidence" value="ECO:0007669"/>
    <property type="project" value="TreeGrafter"/>
</dbReference>
<evidence type="ECO:0000256" key="10">
    <source>
        <dbReference type="ARBA" id="ARBA00022842"/>
    </source>
</evidence>
<evidence type="ECO:0000256" key="14">
    <source>
        <dbReference type="PIRSR" id="PIRSR605478-1"/>
    </source>
</evidence>
<dbReference type="SUPFAM" id="SSF52922">
    <property type="entry name" value="TK C-terminal domain-like"/>
    <property type="match status" value="1"/>
</dbReference>
<feature type="binding site" evidence="16">
    <location>
        <position position="157"/>
    </location>
    <ligand>
        <name>thiamine diphosphate</name>
        <dbReference type="ChEBI" id="CHEBI:58937"/>
    </ligand>
</feature>
<comment type="cofactor">
    <cofactor evidence="2">
        <name>Mn(2+)</name>
        <dbReference type="ChEBI" id="CHEBI:29035"/>
    </cofactor>
</comment>
<dbReference type="RefSeq" id="WP_425338076.1">
    <property type="nucleotide sequence ID" value="NZ_JAATJA010000001.1"/>
</dbReference>
<evidence type="ECO:0000313" key="20">
    <source>
        <dbReference type="EMBL" id="NJB66946.1"/>
    </source>
</evidence>
<feature type="binding site" evidence="15">
    <location>
        <position position="470"/>
    </location>
    <ligand>
        <name>substrate</name>
    </ligand>
</feature>
<dbReference type="Gene3D" id="3.40.50.970">
    <property type="match status" value="2"/>
</dbReference>
<dbReference type="InterPro" id="IPR005475">
    <property type="entry name" value="Transketolase-like_Pyr-bd"/>
</dbReference>
<evidence type="ECO:0000256" key="16">
    <source>
        <dbReference type="PIRSR" id="PIRSR605478-3"/>
    </source>
</evidence>
<dbReference type="GO" id="GO:0004802">
    <property type="term" value="F:transketolase activity"/>
    <property type="evidence" value="ECO:0007669"/>
    <property type="project" value="UniProtKB-UniRule"/>
</dbReference>
<comment type="similarity">
    <text evidence="4">Belongs to the transketolase family.</text>
</comment>
<keyword evidence="9" id="KW-0106">Calcium</keyword>
<evidence type="ECO:0000256" key="13">
    <source>
        <dbReference type="NCBIfam" id="TIGR00232"/>
    </source>
</evidence>
<keyword evidence="21" id="KW-1185">Reference proteome</keyword>
<dbReference type="SUPFAM" id="SSF52518">
    <property type="entry name" value="Thiamin diphosphate-binding fold (THDP-binding)"/>
    <property type="match status" value="2"/>
</dbReference>
<dbReference type="CDD" id="cd07033">
    <property type="entry name" value="TPP_PYR_DXS_TK_like"/>
    <property type="match status" value="1"/>
</dbReference>
<evidence type="ECO:0000256" key="4">
    <source>
        <dbReference type="ARBA" id="ARBA00007131"/>
    </source>
</evidence>
<keyword evidence="7 20" id="KW-0808">Transferase</keyword>
<reference evidence="20 21" key="1">
    <citation type="submission" date="2020-03" db="EMBL/GenBank/DDBJ databases">
        <title>Genomic Encyclopedia of Type Strains, Phase IV (KMG-IV): sequencing the most valuable type-strain genomes for metagenomic binning, comparative biology and taxonomic classification.</title>
        <authorList>
            <person name="Goeker M."/>
        </authorList>
    </citation>
    <scope>NUCLEOTIDE SEQUENCE [LARGE SCALE GENOMIC DNA]</scope>
    <source>
        <strain evidence="20 21">DSM 24233</strain>
    </source>
</reference>
<dbReference type="Gene3D" id="3.40.50.920">
    <property type="match status" value="1"/>
</dbReference>
<keyword evidence="10 17" id="KW-0460">Magnesium</keyword>
<feature type="binding site" evidence="16">
    <location>
        <position position="186"/>
    </location>
    <ligand>
        <name>thiamine diphosphate</name>
        <dbReference type="ChEBI" id="CHEBI:58937"/>
    </ligand>
</feature>
<comment type="cofactor">
    <cofactor evidence="3">
        <name>Co(2+)</name>
        <dbReference type="ChEBI" id="CHEBI:48828"/>
    </cofactor>
</comment>
<dbReference type="FunFam" id="3.40.50.970:FF:000045">
    <property type="entry name" value="Transketolase"/>
    <property type="match status" value="1"/>
</dbReference>
<comment type="cofactor">
    <cofactor evidence="17">
        <name>Mg(2+)</name>
        <dbReference type="ChEBI" id="CHEBI:18420"/>
    </cofactor>
    <text evidence="17">Binds 1 Mg(2+) ion per subunit. Can also utilize other divalent metal cations, such as Ca(2+), Mn(2+) and Co(2+).</text>
</comment>
<feature type="binding site" evidence="16">
    <location>
        <begin position="118"/>
        <end position="120"/>
    </location>
    <ligand>
        <name>thiamine diphosphate</name>
        <dbReference type="ChEBI" id="CHEBI:58937"/>
    </ligand>
</feature>
<dbReference type="InterPro" id="IPR009014">
    <property type="entry name" value="Transketo_C/PFOR_II"/>
</dbReference>
<dbReference type="InterPro" id="IPR055152">
    <property type="entry name" value="Transketolase-like_C_2"/>
</dbReference>
<dbReference type="PANTHER" id="PTHR43522">
    <property type="entry name" value="TRANSKETOLASE"/>
    <property type="match status" value="1"/>
</dbReference>
<feature type="binding site" evidence="15">
    <location>
        <position position="32"/>
    </location>
    <ligand>
        <name>substrate</name>
    </ligand>
</feature>
<comment type="cofactor">
    <cofactor evidence="1">
        <name>Ca(2+)</name>
        <dbReference type="ChEBI" id="CHEBI:29108"/>
    </cofactor>
</comment>
<accession>A0A846QE00</accession>
<dbReference type="GO" id="GO:0005829">
    <property type="term" value="C:cytosol"/>
    <property type="evidence" value="ECO:0007669"/>
    <property type="project" value="TreeGrafter"/>
</dbReference>
<dbReference type="Pfam" id="PF00456">
    <property type="entry name" value="Transketolase_N"/>
    <property type="match status" value="1"/>
</dbReference>
<feature type="binding site" evidence="16">
    <location>
        <position position="260"/>
    </location>
    <ligand>
        <name>thiamine diphosphate</name>
        <dbReference type="ChEBI" id="CHEBI:58937"/>
    </ligand>
</feature>
<comment type="caution">
    <text evidence="20">The sequence shown here is derived from an EMBL/GenBank/DDBJ whole genome shotgun (WGS) entry which is preliminary data.</text>
</comment>
<evidence type="ECO:0000256" key="8">
    <source>
        <dbReference type="ARBA" id="ARBA00022723"/>
    </source>
</evidence>
<feature type="binding site" evidence="15">
    <location>
        <position position="379"/>
    </location>
    <ligand>
        <name>substrate</name>
    </ligand>
</feature>
<feature type="binding site" evidence="17">
    <location>
        <position position="186"/>
    </location>
    <ligand>
        <name>Mg(2+)</name>
        <dbReference type="ChEBI" id="CHEBI:18420"/>
    </ligand>
</feature>
<evidence type="ECO:0000259" key="19">
    <source>
        <dbReference type="SMART" id="SM00861"/>
    </source>
</evidence>
<evidence type="ECO:0000256" key="7">
    <source>
        <dbReference type="ARBA" id="ARBA00022679"/>
    </source>
</evidence>
<dbReference type="Pfam" id="PF02779">
    <property type="entry name" value="Transket_pyr"/>
    <property type="match status" value="1"/>
</dbReference>
<dbReference type="InterPro" id="IPR005478">
    <property type="entry name" value="Transketolase_bac-like"/>
</dbReference>
<comment type="subunit">
    <text evidence="5">Homodimer.</text>
</comment>
<feature type="binding site" evidence="16">
    <location>
        <position position="434"/>
    </location>
    <ligand>
        <name>thiamine diphosphate</name>
        <dbReference type="ChEBI" id="CHEBI:58937"/>
    </ligand>
</feature>
<dbReference type="GO" id="GO:0046872">
    <property type="term" value="F:metal ion binding"/>
    <property type="evidence" value="ECO:0007669"/>
    <property type="project" value="UniProtKB-KW"/>
</dbReference>
<dbReference type="NCBIfam" id="TIGR00232">
    <property type="entry name" value="tktlase_bact"/>
    <property type="match status" value="1"/>
</dbReference>
<dbReference type="PROSITE" id="PS00802">
    <property type="entry name" value="TRANSKETOLASE_2"/>
    <property type="match status" value="1"/>
</dbReference>
<evidence type="ECO:0000256" key="2">
    <source>
        <dbReference type="ARBA" id="ARBA00001936"/>
    </source>
</evidence>
<keyword evidence="11 16" id="KW-0786">Thiamine pyrophosphate</keyword>
<dbReference type="PANTHER" id="PTHR43522:SF2">
    <property type="entry name" value="TRANSKETOLASE 1-RELATED"/>
    <property type="match status" value="1"/>
</dbReference>
<feature type="binding site" evidence="16">
    <location>
        <position position="72"/>
    </location>
    <ligand>
        <name>thiamine diphosphate</name>
        <dbReference type="ChEBI" id="CHEBI:58937"/>
    </ligand>
</feature>
<feature type="site" description="Important for catalytic activity" evidence="18">
    <location>
        <position position="260"/>
    </location>
</feature>
<feature type="domain" description="Transketolase-like pyrimidine-binding" evidence="19">
    <location>
        <begin position="349"/>
        <end position="522"/>
    </location>
</feature>
<feature type="binding site" evidence="15">
    <location>
        <position position="458"/>
    </location>
    <ligand>
        <name>substrate</name>
    </ligand>
</feature>
<evidence type="ECO:0000256" key="11">
    <source>
        <dbReference type="ARBA" id="ARBA00023052"/>
    </source>
</evidence>
<feature type="binding site" evidence="15">
    <location>
        <position position="260"/>
    </location>
    <ligand>
        <name>substrate</name>
    </ligand>
</feature>
<sequence>MMTEANPALDAKAVSVLKALVMDATRKANSGHPGGPMSSADMAYVLFKEFLRFDPSDPQWFNRDRFILSAGHESSLLYGLLHFCDLLEIDDLKAFRQFGSKTPGHPEIELPGVEVTTGPLGQGFAMGVGEAVAEALLRSKLGDETIDHNTFVLASDGDLQEPVALGAASLAGLWGLGKLVVLYDKNEIQLAGPTSRCDCVDYRKVFEGMCWQVLEVDGHDHEAIRTAIAEAKNDPRPTLIIGHTVMAKGTATREGDHETHGAPLPPEEIAATKAKWGLDPEADFQVPEDVLTHFRSHFGFLEAESKKWMRKLVTRRETDSEFDELWNNVTGSRRSLKLRMPEFEDGSSVATRKAWGSCLNEIMHQLPFLAGGSADLDPSNQTAKFREAMGVFCASDHGKRNLSFGVREFPMGAILNGMAAHGGVIPFGATFLVFSDYERNALRMSALQKLPVLHVFTHDSFYVGEDGPTHQPIEHASSLRLIPNMLVFRPADAYETRACLELALTQTERPSCLLLTRQGLPVLAPSSHPSVVEGPARGGYILEDCDGEPEVTIMAAGSEVDLARRTARMLEGRKVRIVSIPSMELFDEQTPEYRNAVLGGGLRVAVEAGSTGLWYKYAGLDGIVYGLDHFGASAPAGELAREYGFTPENLTRIITEKLA</sequence>
<evidence type="ECO:0000256" key="6">
    <source>
        <dbReference type="ARBA" id="ARBA00013152"/>
    </source>
</evidence>
<feature type="active site" description="Proton donor" evidence="14">
    <location>
        <position position="408"/>
    </location>
</feature>
<evidence type="ECO:0000256" key="18">
    <source>
        <dbReference type="PIRSR" id="PIRSR605478-5"/>
    </source>
</evidence>
<dbReference type="Pfam" id="PF22613">
    <property type="entry name" value="Transketolase_C_1"/>
    <property type="match status" value="1"/>
</dbReference>
<dbReference type="AlphaFoldDB" id="A0A846QE00"/>
<dbReference type="InterPro" id="IPR033247">
    <property type="entry name" value="Transketolase_fam"/>
</dbReference>
<protein>
    <recommendedName>
        <fullName evidence="6 13">Transketolase</fullName>
        <ecNumber evidence="6 13">2.2.1.1</ecNumber>
    </recommendedName>
</protein>
<dbReference type="InterPro" id="IPR029061">
    <property type="entry name" value="THDP-binding"/>
</dbReference>
<feature type="binding site" evidence="17">
    <location>
        <position position="156"/>
    </location>
    <ligand>
        <name>Mg(2+)</name>
        <dbReference type="ChEBI" id="CHEBI:18420"/>
    </ligand>
</feature>
<evidence type="ECO:0000256" key="1">
    <source>
        <dbReference type="ARBA" id="ARBA00001913"/>
    </source>
</evidence>
<dbReference type="Proteomes" id="UP000580856">
    <property type="component" value="Unassembled WGS sequence"/>
</dbReference>
<dbReference type="EMBL" id="JAATJA010000001">
    <property type="protein sequence ID" value="NJB66946.1"/>
    <property type="molecule type" value="Genomic_DNA"/>
</dbReference>
<proteinExistence type="inferred from homology"/>
<dbReference type="SMART" id="SM00861">
    <property type="entry name" value="Transket_pyr"/>
    <property type="match status" value="1"/>
</dbReference>
<name>A0A846QE00_9BACT</name>
<evidence type="ECO:0000256" key="17">
    <source>
        <dbReference type="PIRSR" id="PIRSR605478-4"/>
    </source>
</evidence>
<dbReference type="EC" id="2.2.1.1" evidence="6 13"/>